<reference evidence="2" key="1">
    <citation type="submission" date="2018-11" db="EMBL/GenBank/DDBJ databases">
        <authorList>
            <consortium name="Genoscope - CEA"/>
            <person name="William W."/>
        </authorList>
    </citation>
    <scope>NUCLEOTIDE SEQUENCE</scope>
</reference>
<protein>
    <submittedName>
        <fullName evidence="2">Uncharacterized protein</fullName>
    </submittedName>
</protein>
<gene>
    <name evidence="2" type="ORF">BRAA07T29226Z</name>
</gene>
<evidence type="ECO:0000313" key="2">
    <source>
        <dbReference type="EMBL" id="VDC97840.1"/>
    </source>
</evidence>
<keyword evidence="1" id="KW-1133">Transmembrane helix</keyword>
<dbReference type="AlphaFoldDB" id="A0A3P6BJG1"/>
<accession>A0A3P6BJG1</accession>
<evidence type="ECO:0000256" key="1">
    <source>
        <dbReference type="SAM" id="Phobius"/>
    </source>
</evidence>
<organism evidence="2">
    <name type="scientific">Brassica campestris</name>
    <name type="common">Field mustard</name>
    <dbReference type="NCBI Taxonomy" id="3711"/>
    <lineage>
        <taxon>Eukaryota</taxon>
        <taxon>Viridiplantae</taxon>
        <taxon>Streptophyta</taxon>
        <taxon>Embryophyta</taxon>
        <taxon>Tracheophyta</taxon>
        <taxon>Spermatophyta</taxon>
        <taxon>Magnoliopsida</taxon>
        <taxon>eudicotyledons</taxon>
        <taxon>Gunneridae</taxon>
        <taxon>Pentapetalae</taxon>
        <taxon>rosids</taxon>
        <taxon>malvids</taxon>
        <taxon>Brassicales</taxon>
        <taxon>Brassicaceae</taxon>
        <taxon>Brassiceae</taxon>
        <taxon>Brassica</taxon>
    </lineage>
</organism>
<keyword evidence="1" id="KW-0472">Membrane</keyword>
<feature type="transmembrane region" description="Helical" evidence="1">
    <location>
        <begin position="49"/>
        <end position="69"/>
    </location>
</feature>
<dbReference type="EMBL" id="LR031574">
    <property type="protein sequence ID" value="VDC97840.1"/>
    <property type="molecule type" value="Genomic_DNA"/>
</dbReference>
<keyword evidence="1" id="KW-0812">Transmembrane</keyword>
<proteinExistence type="predicted"/>
<name>A0A3P6BJG1_BRACM</name>
<sequence>MITLDHSTCSLTGTVSSRPIVGVHLEVSHHLNRSMEEVVWGFTAHLHRVLMVMVCWISLWSWVVVGTTITDRVRKDQ</sequence>